<feature type="transmembrane region" description="Helical" evidence="9">
    <location>
        <begin position="125"/>
        <end position="151"/>
    </location>
</feature>
<comment type="subcellular location">
    <subcellularLocation>
        <location evidence="1">Host cell membrane</location>
        <topology evidence="1">Multi-pass membrane protein</topology>
    </subcellularLocation>
</comment>
<dbReference type="InterPro" id="IPR017452">
    <property type="entry name" value="GPCR_Rhodpsn_7TM"/>
</dbReference>
<dbReference type="Pfam" id="PF00001">
    <property type="entry name" value="7tm_1"/>
    <property type="match status" value="1"/>
</dbReference>
<dbReference type="GO" id="GO:0016020">
    <property type="term" value="C:membrane"/>
    <property type="evidence" value="ECO:0007669"/>
    <property type="project" value="InterPro"/>
</dbReference>
<proteinExistence type="predicted"/>
<evidence type="ECO:0000259" key="10">
    <source>
        <dbReference type="PROSITE" id="PS50262"/>
    </source>
</evidence>
<evidence type="ECO:0000256" key="1">
    <source>
        <dbReference type="ARBA" id="ARBA00004598"/>
    </source>
</evidence>
<evidence type="ECO:0000256" key="3">
    <source>
        <dbReference type="ARBA" id="ARBA00022692"/>
    </source>
</evidence>
<evidence type="ECO:0000256" key="9">
    <source>
        <dbReference type="SAM" id="Phobius"/>
    </source>
</evidence>
<dbReference type="GO" id="GO:0016493">
    <property type="term" value="F:C-C chemokine receptor activity"/>
    <property type="evidence" value="ECO:0007669"/>
    <property type="project" value="TreeGrafter"/>
</dbReference>
<keyword evidence="3 9" id="KW-0812">Transmembrane</keyword>
<feature type="transmembrane region" description="Helical" evidence="9">
    <location>
        <begin position="257"/>
        <end position="281"/>
    </location>
</feature>
<keyword evidence="2" id="KW-1032">Host cell membrane</keyword>
<organism evidence="11 12">
    <name type="scientific">Mandrillus leucophaeus cytomegalovirus</name>
    <dbReference type="NCBI Taxonomy" id="1654930"/>
    <lineage>
        <taxon>Viruses</taxon>
        <taxon>Duplodnaviria</taxon>
        <taxon>Heunggongvirae</taxon>
        <taxon>Peploviricota</taxon>
        <taxon>Herviviricetes</taxon>
        <taxon>Herpesvirales</taxon>
        <taxon>Orthoherpesviridae</taxon>
        <taxon>Betaherpesvirinae</taxon>
        <taxon>Cytomegalovirus</taxon>
        <taxon>Cytomegalovirus mandrillinebeta1</taxon>
        <taxon>Mandrilline betaherpesvirus 1</taxon>
    </lineage>
</organism>
<dbReference type="GO" id="GO:0060326">
    <property type="term" value="P:cell chemotaxis"/>
    <property type="evidence" value="ECO:0007669"/>
    <property type="project" value="TreeGrafter"/>
</dbReference>
<evidence type="ECO:0000256" key="6">
    <source>
        <dbReference type="ARBA" id="ARBA00023136"/>
    </source>
</evidence>
<keyword evidence="5" id="KW-0297">G-protein coupled receptor</keyword>
<feature type="transmembrane region" description="Helical" evidence="9">
    <location>
        <begin position="58"/>
        <end position="79"/>
    </location>
</feature>
<dbReference type="PANTHER" id="PTHR10489">
    <property type="entry name" value="CELL ADHESION MOLECULE"/>
    <property type="match status" value="1"/>
</dbReference>
<evidence type="ECO:0000256" key="2">
    <source>
        <dbReference type="ARBA" id="ARBA00022511"/>
    </source>
</evidence>
<dbReference type="GO" id="GO:0019957">
    <property type="term" value="F:C-C chemokine binding"/>
    <property type="evidence" value="ECO:0007669"/>
    <property type="project" value="TreeGrafter"/>
</dbReference>
<dbReference type="Gene3D" id="1.20.1070.10">
    <property type="entry name" value="Rhodopsin 7-helix transmembrane proteins"/>
    <property type="match status" value="1"/>
</dbReference>
<sequence length="331" mass="37643">MSEGVCHVNDTMKAYGVTPDLTITLYSMAMVIGVGGNLLVLCVVYFQRLQWFAYDIFFVNMMFADLLMLLTIPAWIYYILNYTKIGHVACIGLSFVFYVPLFLHSDLIAAIAVERYQNLVKHKPVSVRLASITCAVLWVTVVLVTSPYYIFRAPEETESCILGNYTWHAPHGFRIVMDLAINSWTLLVPAGLTVFLSIKIKASSRGNRKLNSRASYHLDAMAINMMFFNGLFNFIIFRDIGVDYSKATSCHYLQQEHFFRMMSVALVFARPVVSPILYVCVSRKLLHSVFHLFMRIPYETLDSEHAKLMVDGKVDNGEVPDPLPRECESVL</sequence>
<dbReference type="PANTHER" id="PTHR10489:SF671">
    <property type="entry name" value="C-X-C CHEMOKINE RECEPTOR TYPE 3"/>
    <property type="match status" value="1"/>
</dbReference>
<accession>A0A0G2ULX5</accession>
<evidence type="ECO:0000313" key="12">
    <source>
        <dbReference type="Proteomes" id="UP000114976"/>
    </source>
</evidence>
<dbReference type="EMBL" id="KR297253">
    <property type="protein sequence ID" value="AKI29732.1"/>
    <property type="molecule type" value="Genomic_DNA"/>
</dbReference>
<keyword evidence="8" id="KW-0807">Transducer</keyword>
<keyword evidence="12" id="KW-1185">Reference proteome</keyword>
<keyword evidence="4 9" id="KW-1133">Transmembrane helix</keyword>
<feature type="transmembrane region" description="Helical" evidence="9">
    <location>
        <begin position="216"/>
        <end position="237"/>
    </location>
</feature>
<dbReference type="GO" id="GO:0019722">
    <property type="term" value="P:calcium-mediated signaling"/>
    <property type="evidence" value="ECO:0007669"/>
    <property type="project" value="TreeGrafter"/>
</dbReference>
<reference evidence="11 12" key="2">
    <citation type="journal article" date="2015" name="Genome Announc.">
        <title>Complete Genome Sequences of Mandrillus leucophaeus and Papio ursinus Cytomegaloviruses.</title>
        <authorList>
            <person name="Blewett E.L."/>
            <person name="Sherrod C.J."/>
            <person name="Texier J.R."/>
            <person name="Conrad T.M."/>
            <person name="Dittmer D.P."/>
        </authorList>
    </citation>
    <scope>NUCLEOTIDE SEQUENCE [LARGE SCALE GENOMIC DNA]</scope>
    <source>
        <strain evidence="11">OCOM6-2</strain>
    </source>
</reference>
<reference evidence="11 12" key="1">
    <citation type="journal article" date="2003" name="Arch. Virol.">
        <title>Isolation of cytomegalovirus and foamy virus from the drill monkey (Mandrillus leucophaeus) and prevalence of antibodies to these viruses amongst wild-born and captive-bred individuals.</title>
        <authorList>
            <person name="Blewett E.L."/>
            <person name="Lewis J."/>
            <person name="Gadsby E.L."/>
            <person name="Neubauer S.R."/>
            <person name="Eberle R."/>
        </authorList>
    </citation>
    <scope>NUCLEOTIDE SEQUENCE [LARGE SCALE GENOMIC DNA]</scope>
    <source>
        <strain evidence="11">OCOM6-2</strain>
    </source>
</reference>
<feature type="domain" description="G-protein coupled receptors family 1 profile" evidence="10">
    <location>
        <begin position="36"/>
        <end position="278"/>
    </location>
</feature>
<dbReference type="GO" id="GO:0007204">
    <property type="term" value="P:positive regulation of cytosolic calcium ion concentration"/>
    <property type="evidence" value="ECO:0007669"/>
    <property type="project" value="TreeGrafter"/>
</dbReference>
<gene>
    <name evidence="11" type="primary">US27D</name>
</gene>
<dbReference type="InterPro" id="IPR050119">
    <property type="entry name" value="CCR1-9-like"/>
</dbReference>
<dbReference type="RefSeq" id="YP_010790338.1">
    <property type="nucleotide sequence ID" value="NC_075417.1"/>
</dbReference>
<dbReference type="KEGG" id="vg:80527697"/>
<evidence type="ECO:0000256" key="5">
    <source>
        <dbReference type="ARBA" id="ARBA00023040"/>
    </source>
</evidence>
<protein>
    <submittedName>
        <fullName evidence="11">Membrane protein US27D</fullName>
    </submittedName>
</protein>
<dbReference type="PROSITE" id="PS50262">
    <property type="entry name" value="G_PROTEIN_RECEP_F1_2"/>
    <property type="match status" value="1"/>
</dbReference>
<feature type="transmembrane region" description="Helical" evidence="9">
    <location>
        <begin position="23"/>
        <end position="46"/>
    </location>
</feature>
<keyword evidence="7" id="KW-0675">Receptor</keyword>
<keyword evidence="2" id="KW-1043">Host membrane</keyword>
<evidence type="ECO:0000313" key="11">
    <source>
        <dbReference type="EMBL" id="AKI29732.1"/>
    </source>
</evidence>
<name>A0A0G2ULX5_9BETA</name>
<keyword evidence="6 9" id="KW-0472">Membrane</keyword>
<dbReference type="GO" id="GO:0020002">
    <property type="term" value="C:host cell plasma membrane"/>
    <property type="evidence" value="ECO:0007669"/>
    <property type="project" value="UniProtKB-SubCell"/>
</dbReference>
<feature type="transmembrane region" description="Helical" evidence="9">
    <location>
        <begin position="171"/>
        <end position="196"/>
    </location>
</feature>
<evidence type="ECO:0000256" key="4">
    <source>
        <dbReference type="ARBA" id="ARBA00022989"/>
    </source>
</evidence>
<dbReference type="SUPFAM" id="SSF81321">
    <property type="entry name" value="Family A G protein-coupled receptor-like"/>
    <property type="match status" value="1"/>
</dbReference>
<dbReference type="Proteomes" id="UP000114976">
    <property type="component" value="Segment"/>
</dbReference>
<dbReference type="GO" id="GO:0006955">
    <property type="term" value="P:immune response"/>
    <property type="evidence" value="ECO:0007669"/>
    <property type="project" value="TreeGrafter"/>
</dbReference>
<dbReference type="GeneID" id="80527697"/>
<evidence type="ECO:0000256" key="7">
    <source>
        <dbReference type="ARBA" id="ARBA00023170"/>
    </source>
</evidence>
<dbReference type="InterPro" id="IPR000276">
    <property type="entry name" value="GPCR_Rhodpsn"/>
</dbReference>
<evidence type="ECO:0000256" key="8">
    <source>
        <dbReference type="ARBA" id="ARBA00023224"/>
    </source>
</evidence>
<feature type="transmembrane region" description="Helical" evidence="9">
    <location>
        <begin position="85"/>
        <end position="113"/>
    </location>
</feature>
<dbReference type="PRINTS" id="PR00237">
    <property type="entry name" value="GPCRRHODOPSN"/>
</dbReference>